<protein>
    <recommendedName>
        <fullName evidence="5">Pyrroline-5-carboxylate reductase catalytic N-terminal domain-containing protein</fullName>
    </recommendedName>
</protein>
<dbReference type="Gene3D" id="1.10.3730.10">
    <property type="entry name" value="ProC C-terminal domain-like"/>
    <property type="match status" value="1"/>
</dbReference>
<dbReference type="STRING" id="1544798.LH29_13310"/>
<comment type="caution">
    <text evidence="6">The sequence shown here is derived from an EMBL/GenBank/DDBJ whole genome shotgun (WGS) entry which is preliminary data.</text>
</comment>
<dbReference type="InterPro" id="IPR000304">
    <property type="entry name" value="Pyrroline-COOH_reductase"/>
</dbReference>
<reference evidence="6 7" key="1">
    <citation type="submission" date="2014-09" db="EMBL/GenBank/DDBJ databases">
        <title>Draft Genome Sequence of Draconibacterium sp. JN14CK-3.</title>
        <authorList>
            <person name="Dong C."/>
            <person name="Lai Q."/>
            <person name="Shao Z."/>
        </authorList>
    </citation>
    <scope>NUCLEOTIDE SEQUENCE [LARGE SCALE GENOMIC DNA]</scope>
    <source>
        <strain evidence="6 7">JN14CK-3</strain>
    </source>
</reference>
<evidence type="ECO:0000313" key="7">
    <source>
        <dbReference type="Proteomes" id="UP000032544"/>
    </source>
</evidence>
<dbReference type="Pfam" id="PF03807">
    <property type="entry name" value="F420_oxidored"/>
    <property type="match status" value="1"/>
</dbReference>
<dbReference type="Proteomes" id="UP000032544">
    <property type="component" value="Unassembled WGS sequence"/>
</dbReference>
<evidence type="ECO:0000256" key="2">
    <source>
        <dbReference type="ARBA" id="ARBA00022857"/>
    </source>
</evidence>
<keyword evidence="7" id="KW-1185">Reference proteome</keyword>
<evidence type="ECO:0000259" key="5">
    <source>
        <dbReference type="Pfam" id="PF03807"/>
    </source>
</evidence>
<dbReference type="PATRIC" id="fig|1544798.3.peg.2823"/>
<dbReference type="SUPFAM" id="SSF48179">
    <property type="entry name" value="6-phosphogluconate dehydrogenase C-terminal domain-like"/>
    <property type="match status" value="1"/>
</dbReference>
<comment type="similarity">
    <text evidence="1">Belongs to the pyrroline-5-carboxylate reductase family.</text>
</comment>
<dbReference type="AlphaFoldDB" id="A0A0D8J927"/>
<sequence length="257" mass="28393">MKTKTIGFIGGGRITKIFLQAFKNKKVVFENVKVFDPNSETLSALQNLFPDIEVADSAQAAAKQQLVVLAVHPPVMAETLTAIKDVVTEDTQVLSLAPKVTIEKIAGALGTSKVVRMIPNATSFINKGYNPVAFHPETDKKAQKSFMKLVKALGKNFEVEENKLEGYAIVSAMLPTYFWFQWEEMIRVAVATGLDEKEAKKAVEATLKKSHAIFFKSGMSADEVKDLIPVKPIGDAEEQIKEIYETKLLGLYEKIKA</sequence>
<dbReference type="PANTHER" id="PTHR11645:SF0">
    <property type="entry name" value="PYRROLINE-5-CARBOXYLATE REDUCTASE 3"/>
    <property type="match status" value="1"/>
</dbReference>
<dbReference type="InterPro" id="IPR028939">
    <property type="entry name" value="P5C_Rdtase_cat_N"/>
</dbReference>
<dbReference type="EMBL" id="JRHC01000003">
    <property type="protein sequence ID" value="KJF43229.1"/>
    <property type="molecule type" value="Genomic_DNA"/>
</dbReference>
<dbReference type="Gene3D" id="3.40.50.720">
    <property type="entry name" value="NAD(P)-binding Rossmann-like Domain"/>
    <property type="match status" value="1"/>
</dbReference>
<evidence type="ECO:0000256" key="3">
    <source>
        <dbReference type="ARBA" id="ARBA00023002"/>
    </source>
</evidence>
<feature type="domain" description="Pyrroline-5-carboxylate reductase catalytic N-terminal" evidence="5">
    <location>
        <begin position="5"/>
        <end position="95"/>
    </location>
</feature>
<evidence type="ECO:0000256" key="1">
    <source>
        <dbReference type="ARBA" id="ARBA00005525"/>
    </source>
</evidence>
<dbReference type="SUPFAM" id="SSF51735">
    <property type="entry name" value="NAD(P)-binding Rossmann-fold domains"/>
    <property type="match status" value="1"/>
</dbReference>
<keyword evidence="2 4" id="KW-0521">NADP</keyword>
<proteinExistence type="inferred from homology"/>
<gene>
    <name evidence="6" type="ORF">LH29_13310</name>
</gene>
<dbReference type="RefSeq" id="WP_045030991.1">
    <property type="nucleotide sequence ID" value="NZ_JRHC01000003.1"/>
</dbReference>
<dbReference type="GO" id="GO:0055129">
    <property type="term" value="P:L-proline biosynthetic process"/>
    <property type="evidence" value="ECO:0007669"/>
    <property type="project" value="TreeGrafter"/>
</dbReference>
<evidence type="ECO:0000313" key="6">
    <source>
        <dbReference type="EMBL" id="KJF43229.1"/>
    </source>
</evidence>
<dbReference type="InterPro" id="IPR008927">
    <property type="entry name" value="6-PGluconate_DH-like_C_sf"/>
</dbReference>
<dbReference type="GO" id="GO:0004735">
    <property type="term" value="F:pyrroline-5-carboxylate reductase activity"/>
    <property type="evidence" value="ECO:0007669"/>
    <property type="project" value="InterPro"/>
</dbReference>
<accession>A0A0D8J927</accession>
<keyword evidence="3" id="KW-0560">Oxidoreductase</keyword>
<dbReference type="PANTHER" id="PTHR11645">
    <property type="entry name" value="PYRROLINE-5-CARBOXYLATE REDUCTASE"/>
    <property type="match status" value="1"/>
</dbReference>
<feature type="binding site" evidence="4">
    <location>
        <begin position="70"/>
        <end position="73"/>
    </location>
    <ligand>
        <name>NADP(+)</name>
        <dbReference type="ChEBI" id="CHEBI:58349"/>
    </ligand>
</feature>
<dbReference type="InterPro" id="IPR036291">
    <property type="entry name" value="NAD(P)-bd_dom_sf"/>
</dbReference>
<name>A0A0D8J927_9BACT</name>
<evidence type="ECO:0000256" key="4">
    <source>
        <dbReference type="PIRSR" id="PIRSR000193-1"/>
    </source>
</evidence>
<dbReference type="PIRSF" id="PIRSF000193">
    <property type="entry name" value="Pyrrol-5-carb_rd"/>
    <property type="match status" value="1"/>
</dbReference>
<organism evidence="6 7">
    <name type="scientific">Draconibacterium sediminis</name>
    <dbReference type="NCBI Taxonomy" id="1544798"/>
    <lineage>
        <taxon>Bacteria</taxon>
        <taxon>Pseudomonadati</taxon>
        <taxon>Bacteroidota</taxon>
        <taxon>Bacteroidia</taxon>
        <taxon>Marinilabiliales</taxon>
        <taxon>Prolixibacteraceae</taxon>
        <taxon>Draconibacterium</taxon>
    </lineage>
</organism>